<dbReference type="SUPFAM" id="SSF54211">
    <property type="entry name" value="Ribosomal protein S5 domain 2-like"/>
    <property type="match status" value="1"/>
</dbReference>
<keyword evidence="4 7" id="KW-0255">Endonuclease</keyword>
<evidence type="ECO:0000256" key="6">
    <source>
        <dbReference type="ARBA" id="ARBA00022884"/>
    </source>
</evidence>
<keyword evidence="5 7" id="KW-0378">Hydrolase</keyword>
<organism evidence="9 10">
    <name type="scientific">Nocardioides cavernae</name>
    <dbReference type="NCBI Taxonomy" id="1921566"/>
    <lineage>
        <taxon>Bacteria</taxon>
        <taxon>Bacillati</taxon>
        <taxon>Actinomycetota</taxon>
        <taxon>Actinomycetes</taxon>
        <taxon>Propionibacteriales</taxon>
        <taxon>Nocardioidaceae</taxon>
        <taxon>Nocardioides</taxon>
    </lineage>
</organism>
<dbReference type="HAMAP" id="MF_00227">
    <property type="entry name" value="RNase_P"/>
    <property type="match status" value="1"/>
</dbReference>
<evidence type="ECO:0000256" key="4">
    <source>
        <dbReference type="ARBA" id="ARBA00022759"/>
    </source>
</evidence>
<keyword evidence="2 7" id="KW-0819">tRNA processing</keyword>
<dbReference type="Gene3D" id="3.30.230.10">
    <property type="match status" value="1"/>
</dbReference>
<reference evidence="9 10" key="1">
    <citation type="submission" date="2020-09" db="EMBL/GenBank/DDBJ databases">
        <title>novel species in genus Nocardioides.</title>
        <authorList>
            <person name="Zhang G."/>
        </authorList>
    </citation>
    <scope>NUCLEOTIDE SEQUENCE [LARGE SCALE GENOMIC DNA]</scope>
    <source>
        <strain evidence="9 10">KCTC 39551</strain>
    </source>
</reference>
<evidence type="ECO:0000256" key="3">
    <source>
        <dbReference type="ARBA" id="ARBA00022722"/>
    </source>
</evidence>
<dbReference type="InterPro" id="IPR014721">
    <property type="entry name" value="Ribsml_uS5_D2-typ_fold_subgr"/>
</dbReference>
<proteinExistence type="inferred from homology"/>
<keyword evidence="10" id="KW-1185">Reference proteome</keyword>
<dbReference type="InterPro" id="IPR020539">
    <property type="entry name" value="RNase_P_CS"/>
</dbReference>
<accession>A0ABR8NAW4</accession>
<comment type="subunit">
    <text evidence="7">Consists of a catalytic RNA component (M1 or rnpB) and a protein subunit.</text>
</comment>
<evidence type="ECO:0000313" key="9">
    <source>
        <dbReference type="EMBL" id="MBD3923999.1"/>
    </source>
</evidence>
<evidence type="ECO:0000256" key="7">
    <source>
        <dbReference type="HAMAP-Rule" id="MF_00227"/>
    </source>
</evidence>
<evidence type="ECO:0000256" key="5">
    <source>
        <dbReference type="ARBA" id="ARBA00022801"/>
    </source>
</evidence>
<comment type="similarity">
    <text evidence="7">Belongs to the RnpA family.</text>
</comment>
<dbReference type="GO" id="GO:0004526">
    <property type="term" value="F:ribonuclease P activity"/>
    <property type="evidence" value="ECO:0007669"/>
    <property type="project" value="UniProtKB-EC"/>
</dbReference>
<dbReference type="EC" id="3.1.26.5" evidence="7 8"/>
<dbReference type="Proteomes" id="UP000618818">
    <property type="component" value="Unassembled WGS sequence"/>
</dbReference>
<comment type="catalytic activity">
    <reaction evidence="7">
        <text>Endonucleolytic cleavage of RNA, removing 5'-extranucleotides from tRNA precursor.</text>
        <dbReference type="EC" id="3.1.26.5"/>
    </reaction>
</comment>
<protein>
    <recommendedName>
        <fullName evidence="7 8">Ribonuclease P protein component</fullName>
        <shortName evidence="7">RNase P protein</shortName>
        <shortName evidence="7">RNaseP protein</shortName>
        <ecNumber evidence="7 8">3.1.26.5</ecNumber>
    </recommendedName>
    <alternativeName>
        <fullName evidence="7">Protein C5</fullName>
    </alternativeName>
</protein>
<dbReference type="PANTHER" id="PTHR33992">
    <property type="entry name" value="RIBONUCLEASE P PROTEIN COMPONENT"/>
    <property type="match status" value="1"/>
</dbReference>
<comment type="function">
    <text evidence="1 7">RNaseP catalyzes the removal of the 5'-leader sequence from pre-tRNA to produce the mature 5'-terminus. It can also cleave other RNA substrates such as 4.5S RNA. The protein component plays an auxiliary but essential role in vivo by binding to the 5'-leader sequence and broadening the substrate specificity of the ribozyme.</text>
</comment>
<dbReference type="EMBL" id="JACXYZ010000001">
    <property type="protein sequence ID" value="MBD3923999.1"/>
    <property type="molecule type" value="Genomic_DNA"/>
</dbReference>
<keyword evidence="6 7" id="KW-0694">RNA-binding</keyword>
<evidence type="ECO:0000313" key="10">
    <source>
        <dbReference type="Proteomes" id="UP000618818"/>
    </source>
</evidence>
<evidence type="ECO:0000256" key="2">
    <source>
        <dbReference type="ARBA" id="ARBA00022694"/>
    </source>
</evidence>
<keyword evidence="3 7" id="KW-0540">Nuclease</keyword>
<sequence length="117" mass="12529">MLSAVHRLTTADGFRRTVRQGRRAGSTTLVVHLWVDRDAAPAPAQVGFTVGKAVGNAATRNRVKRRLRHLTREHLAALEELPGRAALVVRALPAASEASYASLGADLARTLSRVSSP</sequence>
<dbReference type="PANTHER" id="PTHR33992:SF1">
    <property type="entry name" value="RIBONUCLEASE P PROTEIN COMPONENT"/>
    <property type="match status" value="1"/>
</dbReference>
<dbReference type="Pfam" id="PF00825">
    <property type="entry name" value="Ribonuclease_P"/>
    <property type="match status" value="1"/>
</dbReference>
<evidence type="ECO:0000256" key="8">
    <source>
        <dbReference type="NCBIfam" id="TIGR00188"/>
    </source>
</evidence>
<dbReference type="PROSITE" id="PS00648">
    <property type="entry name" value="RIBONUCLEASE_P"/>
    <property type="match status" value="1"/>
</dbReference>
<gene>
    <name evidence="7 9" type="primary">rnpA</name>
    <name evidence="9" type="ORF">IEZ26_05140</name>
</gene>
<dbReference type="NCBIfam" id="TIGR00188">
    <property type="entry name" value="rnpA"/>
    <property type="match status" value="1"/>
</dbReference>
<evidence type="ECO:0000256" key="1">
    <source>
        <dbReference type="ARBA" id="ARBA00002663"/>
    </source>
</evidence>
<dbReference type="InterPro" id="IPR000100">
    <property type="entry name" value="RNase_P"/>
</dbReference>
<comment type="caution">
    <text evidence="9">The sequence shown here is derived from an EMBL/GenBank/DDBJ whole genome shotgun (WGS) entry which is preliminary data.</text>
</comment>
<dbReference type="InterPro" id="IPR020568">
    <property type="entry name" value="Ribosomal_Su5_D2-typ_SF"/>
</dbReference>
<name>A0ABR8NAW4_9ACTN</name>